<dbReference type="InterPro" id="IPR056125">
    <property type="entry name" value="DUF7708"/>
</dbReference>
<evidence type="ECO:0000313" key="4">
    <source>
        <dbReference type="Proteomes" id="UP000308652"/>
    </source>
</evidence>
<dbReference type="Proteomes" id="UP000308652">
    <property type="component" value="Unassembled WGS sequence"/>
</dbReference>
<reference evidence="3 4" key="1">
    <citation type="journal article" date="2019" name="Nat. Ecol. Evol.">
        <title>Megaphylogeny resolves global patterns of mushroom evolution.</title>
        <authorList>
            <person name="Varga T."/>
            <person name="Krizsan K."/>
            <person name="Foldi C."/>
            <person name="Dima B."/>
            <person name="Sanchez-Garcia M."/>
            <person name="Sanchez-Ramirez S."/>
            <person name="Szollosi G.J."/>
            <person name="Szarkandi J.G."/>
            <person name="Papp V."/>
            <person name="Albert L."/>
            <person name="Andreopoulos W."/>
            <person name="Angelini C."/>
            <person name="Antonin V."/>
            <person name="Barry K.W."/>
            <person name="Bougher N.L."/>
            <person name="Buchanan P."/>
            <person name="Buyck B."/>
            <person name="Bense V."/>
            <person name="Catcheside P."/>
            <person name="Chovatia M."/>
            <person name="Cooper J."/>
            <person name="Damon W."/>
            <person name="Desjardin D."/>
            <person name="Finy P."/>
            <person name="Geml J."/>
            <person name="Haridas S."/>
            <person name="Hughes K."/>
            <person name="Justo A."/>
            <person name="Karasinski D."/>
            <person name="Kautmanova I."/>
            <person name="Kiss B."/>
            <person name="Kocsube S."/>
            <person name="Kotiranta H."/>
            <person name="LaButti K.M."/>
            <person name="Lechner B.E."/>
            <person name="Liimatainen K."/>
            <person name="Lipzen A."/>
            <person name="Lukacs Z."/>
            <person name="Mihaltcheva S."/>
            <person name="Morgado L.N."/>
            <person name="Niskanen T."/>
            <person name="Noordeloos M.E."/>
            <person name="Ohm R.A."/>
            <person name="Ortiz-Santana B."/>
            <person name="Ovrebo C."/>
            <person name="Racz N."/>
            <person name="Riley R."/>
            <person name="Savchenko A."/>
            <person name="Shiryaev A."/>
            <person name="Soop K."/>
            <person name="Spirin V."/>
            <person name="Szebenyi C."/>
            <person name="Tomsovsky M."/>
            <person name="Tulloss R.E."/>
            <person name="Uehling J."/>
            <person name="Grigoriev I.V."/>
            <person name="Vagvolgyi C."/>
            <person name="Papp T."/>
            <person name="Martin F.M."/>
            <person name="Miettinen O."/>
            <person name="Hibbett D.S."/>
            <person name="Nagy L.G."/>
        </authorList>
    </citation>
    <scope>NUCLEOTIDE SEQUENCE [LARGE SCALE GENOMIC DNA]</scope>
    <source>
        <strain evidence="3 4">CBS 166.37</strain>
    </source>
</reference>
<dbReference type="EMBL" id="ML213756">
    <property type="protein sequence ID" value="TFK31420.1"/>
    <property type="molecule type" value="Genomic_DNA"/>
</dbReference>
<evidence type="ECO:0000313" key="3">
    <source>
        <dbReference type="EMBL" id="TFK31420.1"/>
    </source>
</evidence>
<proteinExistence type="predicted"/>
<dbReference type="STRING" id="68775.A0A5C3LF99"/>
<protein>
    <recommendedName>
        <fullName evidence="2">DUF7708 domain-containing protein</fullName>
    </recommendedName>
</protein>
<feature type="domain" description="DUF7708" evidence="2">
    <location>
        <begin position="64"/>
        <end position="211"/>
    </location>
</feature>
<name>A0A5C3LF99_9AGAR</name>
<dbReference type="AlphaFoldDB" id="A0A5C3LF99"/>
<feature type="compositionally biased region" description="Basic and acidic residues" evidence="1">
    <location>
        <begin position="207"/>
        <end position="255"/>
    </location>
</feature>
<evidence type="ECO:0000259" key="2">
    <source>
        <dbReference type="Pfam" id="PF24809"/>
    </source>
</evidence>
<keyword evidence="4" id="KW-1185">Reference proteome</keyword>
<dbReference type="OrthoDB" id="443402at2759"/>
<gene>
    <name evidence="3" type="ORF">BDQ12DRAFT_137496</name>
</gene>
<evidence type="ECO:0000256" key="1">
    <source>
        <dbReference type="SAM" id="MobiDB-lite"/>
    </source>
</evidence>
<accession>A0A5C3LF99</accession>
<sequence>MPPSVQRAVPKNEPFHKALEEYVQKLDPIDKAQFLQSHTTSDDVLQTIKSLNEEHRAKSSSRKIISRFSNTIKALEGFFNIIDAAVSASPVAGIVWGSLKIVFQLTHSFTNFFEAVVDVLETLAVELPFYHDYATTLYSQSESMQRALAAVYNDVFSIFTAVRKVFKNKHGDDRKAISVMFQPFRSNLDEIITRLTTRQEVVEREAQHAERLAHQEERDTAAEERQKQETERERQDHERFEAHRERETNKKRSEESQCSSRVLP</sequence>
<organism evidence="3 4">
    <name type="scientific">Crucibulum laeve</name>
    <dbReference type="NCBI Taxonomy" id="68775"/>
    <lineage>
        <taxon>Eukaryota</taxon>
        <taxon>Fungi</taxon>
        <taxon>Dikarya</taxon>
        <taxon>Basidiomycota</taxon>
        <taxon>Agaricomycotina</taxon>
        <taxon>Agaricomycetes</taxon>
        <taxon>Agaricomycetidae</taxon>
        <taxon>Agaricales</taxon>
        <taxon>Agaricineae</taxon>
        <taxon>Nidulariaceae</taxon>
        <taxon>Crucibulum</taxon>
    </lineage>
</organism>
<dbReference type="Pfam" id="PF24809">
    <property type="entry name" value="DUF7708"/>
    <property type="match status" value="1"/>
</dbReference>
<feature type="region of interest" description="Disordered" evidence="1">
    <location>
        <begin position="207"/>
        <end position="264"/>
    </location>
</feature>